<organism evidence="1">
    <name type="scientific">Guillardia theta (strain CCMP2712)</name>
    <name type="common">Cryptophyte</name>
    <dbReference type="NCBI Taxonomy" id="905079"/>
    <lineage>
        <taxon>Eukaryota</taxon>
        <taxon>Cryptophyceae</taxon>
        <taxon>Pyrenomonadales</taxon>
        <taxon>Geminigeraceae</taxon>
        <taxon>Guillardia</taxon>
    </lineage>
</organism>
<gene>
    <name evidence="1" type="ORF">GUITHDRAFT_102771</name>
</gene>
<dbReference type="AlphaFoldDB" id="L1JTH7"/>
<dbReference type="KEGG" id="gtt:GUITHDRAFT_102771"/>
<accession>L1JTH7</accession>
<dbReference type="GeneID" id="17308220"/>
<reference evidence="3" key="2">
    <citation type="submission" date="2012-11" db="EMBL/GenBank/DDBJ databases">
        <authorList>
            <person name="Kuo A."/>
            <person name="Curtis B.A."/>
            <person name="Tanifuji G."/>
            <person name="Burki F."/>
            <person name="Gruber A."/>
            <person name="Irimia M."/>
            <person name="Maruyama S."/>
            <person name="Arias M.C."/>
            <person name="Ball S.G."/>
            <person name="Gile G.H."/>
            <person name="Hirakawa Y."/>
            <person name="Hopkins J.F."/>
            <person name="Rensing S.A."/>
            <person name="Schmutz J."/>
            <person name="Symeonidi A."/>
            <person name="Elias M."/>
            <person name="Eveleigh R.J."/>
            <person name="Herman E.K."/>
            <person name="Klute M.J."/>
            <person name="Nakayama T."/>
            <person name="Obornik M."/>
            <person name="Reyes-Prieto A."/>
            <person name="Armbrust E.V."/>
            <person name="Aves S.J."/>
            <person name="Beiko R.G."/>
            <person name="Coutinho P."/>
            <person name="Dacks J.B."/>
            <person name="Durnford D.G."/>
            <person name="Fast N.M."/>
            <person name="Green B.R."/>
            <person name="Grisdale C."/>
            <person name="Hempe F."/>
            <person name="Henrissat B."/>
            <person name="Hoppner M.P."/>
            <person name="Ishida K.-I."/>
            <person name="Kim E."/>
            <person name="Koreny L."/>
            <person name="Kroth P.G."/>
            <person name="Liu Y."/>
            <person name="Malik S.-B."/>
            <person name="Maier U.G."/>
            <person name="McRose D."/>
            <person name="Mock T."/>
            <person name="Neilson J.A."/>
            <person name="Onodera N.T."/>
            <person name="Poole A.M."/>
            <person name="Pritham E.J."/>
            <person name="Richards T.A."/>
            <person name="Rocap G."/>
            <person name="Roy S.W."/>
            <person name="Sarai C."/>
            <person name="Schaack S."/>
            <person name="Shirato S."/>
            <person name="Slamovits C.H."/>
            <person name="Spencer D.F."/>
            <person name="Suzuki S."/>
            <person name="Worden A.Z."/>
            <person name="Zauner S."/>
            <person name="Barry K."/>
            <person name="Bell C."/>
            <person name="Bharti A.K."/>
            <person name="Crow J.A."/>
            <person name="Grimwood J."/>
            <person name="Kramer R."/>
            <person name="Lindquist E."/>
            <person name="Lucas S."/>
            <person name="Salamov A."/>
            <person name="McFadden G.I."/>
            <person name="Lane C.E."/>
            <person name="Keeling P.J."/>
            <person name="Gray M.W."/>
            <person name="Grigoriev I.V."/>
            <person name="Archibald J.M."/>
        </authorList>
    </citation>
    <scope>NUCLEOTIDE SEQUENCE</scope>
    <source>
        <strain evidence="3">CCMP2712</strain>
    </source>
</reference>
<dbReference type="HOGENOM" id="CLU_732465_0_0_1"/>
<name>L1JTH7_GUITC</name>
<evidence type="ECO:0000313" key="3">
    <source>
        <dbReference type="Proteomes" id="UP000011087"/>
    </source>
</evidence>
<proteinExistence type="predicted"/>
<dbReference type="PANTHER" id="PTHR39290:SF6">
    <property type="entry name" value="S-ADENOSYL-L-METHIONINE-DEPENDENT METHYLTRANSFERASES SUPERFAMILY PROTEIN"/>
    <property type="match status" value="1"/>
</dbReference>
<dbReference type="OrthoDB" id="413501at2759"/>
<evidence type="ECO:0000313" key="1">
    <source>
        <dbReference type="EMBL" id="EKX51505.1"/>
    </source>
</evidence>
<dbReference type="EMBL" id="JH992975">
    <property type="protein sequence ID" value="EKX51505.1"/>
    <property type="molecule type" value="Genomic_DNA"/>
</dbReference>
<dbReference type="PANTHER" id="PTHR39290">
    <property type="entry name" value="C3H1-TYPE DOMAIN-CONTAINING PROTEIN-RELATED"/>
    <property type="match status" value="1"/>
</dbReference>
<evidence type="ECO:0000313" key="2">
    <source>
        <dbReference type="EnsemblProtists" id="EKX51505"/>
    </source>
</evidence>
<dbReference type="PaxDb" id="55529-EKX51505"/>
<reference evidence="1 3" key="1">
    <citation type="journal article" date="2012" name="Nature">
        <title>Algal genomes reveal evolutionary mosaicism and the fate of nucleomorphs.</title>
        <authorList>
            <consortium name="DOE Joint Genome Institute"/>
            <person name="Curtis B.A."/>
            <person name="Tanifuji G."/>
            <person name="Burki F."/>
            <person name="Gruber A."/>
            <person name="Irimia M."/>
            <person name="Maruyama S."/>
            <person name="Arias M.C."/>
            <person name="Ball S.G."/>
            <person name="Gile G.H."/>
            <person name="Hirakawa Y."/>
            <person name="Hopkins J.F."/>
            <person name="Kuo A."/>
            <person name="Rensing S.A."/>
            <person name="Schmutz J."/>
            <person name="Symeonidi A."/>
            <person name="Elias M."/>
            <person name="Eveleigh R.J."/>
            <person name="Herman E.K."/>
            <person name="Klute M.J."/>
            <person name="Nakayama T."/>
            <person name="Obornik M."/>
            <person name="Reyes-Prieto A."/>
            <person name="Armbrust E.V."/>
            <person name="Aves S.J."/>
            <person name="Beiko R.G."/>
            <person name="Coutinho P."/>
            <person name="Dacks J.B."/>
            <person name="Durnford D.G."/>
            <person name="Fast N.M."/>
            <person name="Green B.R."/>
            <person name="Grisdale C.J."/>
            <person name="Hempel F."/>
            <person name="Henrissat B."/>
            <person name="Hoppner M.P."/>
            <person name="Ishida K."/>
            <person name="Kim E."/>
            <person name="Koreny L."/>
            <person name="Kroth P.G."/>
            <person name="Liu Y."/>
            <person name="Malik S.B."/>
            <person name="Maier U.G."/>
            <person name="McRose D."/>
            <person name="Mock T."/>
            <person name="Neilson J.A."/>
            <person name="Onodera N.T."/>
            <person name="Poole A.M."/>
            <person name="Pritham E.J."/>
            <person name="Richards T.A."/>
            <person name="Rocap G."/>
            <person name="Roy S.W."/>
            <person name="Sarai C."/>
            <person name="Schaack S."/>
            <person name="Shirato S."/>
            <person name="Slamovits C.H."/>
            <person name="Spencer D.F."/>
            <person name="Suzuki S."/>
            <person name="Worden A.Z."/>
            <person name="Zauner S."/>
            <person name="Barry K."/>
            <person name="Bell C."/>
            <person name="Bharti A.K."/>
            <person name="Crow J.A."/>
            <person name="Grimwood J."/>
            <person name="Kramer R."/>
            <person name="Lindquist E."/>
            <person name="Lucas S."/>
            <person name="Salamov A."/>
            <person name="McFadden G.I."/>
            <person name="Lane C.E."/>
            <person name="Keeling P.J."/>
            <person name="Gray M.W."/>
            <person name="Grigoriev I.V."/>
            <person name="Archibald J.M."/>
        </authorList>
    </citation>
    <scope>NUCLEOTIDE SEQUENCE</scope>
    <source>
        <strain evidence="1 3">CCMP2712</strain>
    </source>
</reference>
<keyword evidence="3" id="KW-1185">Reference proteome</keyword>
<reference evidence="2" key="3">
    <citation type="submission" date="2016-03" db="UniProtKB">
        <authorList>
            <consortium name="EnsemblProtists"/>
        </authorList>
    </citation>
    <scope>IDENTIFICATION</scope>
</reference>
<protein>
    <recommendedName>
        <fullName evidence="4">Methyltransferase domain-containing protein</fullName>
    </recommendedName>
</protein>
<dbReference type="EnsemblProtists" id="EKX51505">
    <property type="protein sequence ID" value="EKX51505"/>
    <property type="gene ID" value="GUITHDRAFT_102771"/>
</dbReference>
<dbReference type="Proteomes" id="UP000011087">
    <property type="component" value="Unassembled WGS sequence"/>
</dbReference>
<dbReference type="OMA" id="HYVETHQ"/>
<sequence length="378" mass="42035">MGIIESTVKYDHKLEAQGEIACQTLSFIFMWLADVLNHPLRDTQAFKGCEAAWPFDVSVLPEGASRVLYGSYLPQLDPSLLDFSTDGVVFAFLWESDDAVCYAVAGSDGAENKLRMSYMTLAKRYCAELLAQIEVCECLSINTLNAFTKESLVLRRVYAWSIPCEAALQKISSYSPLIEIGCGTGYWADILTKRGCDILAFNSEEWSEELSSEEGDMGQCGLHPSECFGEVLLGGAEKVKEHPDRTLLLMWPDFLGKGSFGLKSLDEYEGEFLILVGEWKGRTWGGYTPELGDHGQSFSQEFQEAVTSSFEEVEVIRLPCWPLFLDTVMVFRRKSLQSLMEQNGAAQCEPNDMLAAFFAGSFDPFAGLDLEGDQIDVD</sequence>
<evidence type="ECO:0008006" key="4">
    <source>
        <dbReference type="Google" id="ProtNLM"/>
    </source>
</evidence>
<dbReference type="RefSeq" id="XP_005838485.1">
    <property type="nucleotide sequence ID" value="XM_005838428.1"/>
</dbReference>
<dbReference type="eggNOG" id="ENOG502RXQ6">
    <property type="taxonomic scope" value="Eukaryota"/>
</dbReference>